<dbReference type="AlphaFoldDB" id="A0A067M525"/>
<dbReference type="EMBL" id="KL198074">
    <property type="protein sequence ID" value="KDQ09800.1"/>
    <property type="molecule type" value="Genomic_DNA"/>
</dbReference>
<protein>
    <submittedName>
        <fullName evidence="2">Uncharacterized protein</fullName>
    </submittedName>
</protein>
<name>A0A067M525_BOTB1</name>
<dbReference type="InParanoid" id="A0A067M525"/>
<accession>A0A067M525</accession>
<dbReference type="HOGENOM" id="CLU_2996244_0_0_1"/>
<evidence type="ECO:0000313" key="2">
    <source>
        <dbReference type="EMBL" id="KDQ09800.1"/>
    </source>
</evidence>
<organism evidence="2 3">
    <name type="scientific">Botryobasidium botryosum (strain FD-172 SS1)</name>
    <dbReference type="NCBI Taxonomy" id="930990"/>
    <lineage>
        <taxon>Eukaryota</taxon>
        <taxon>Fungi</taxon>
        <taxon>Dikarya</taxon>
        <taxon>Basidiomycota</taxon>
        <taxon>Agaricomycotina</taxon>
        <taxon>Agaricomycetes</taxon>
        <taxon>Cantharellales</taxon>
        <taxon>Botryobasidiaceae</taxon>
        <taxon>Botryobasidium</taxon>
    </lineage>
</organism>
<sequence>MRTRSRTCAQAQPSIFAVITRPKPRFCTTAAKGDNSSNKTPAATPTTARPTAVASST</sequence>
<dbReference type="Proteomes" id="UP000027195">
    <property type="component" value="Unassembled WGS sequence"/>
</dbReference>
<feature type="compositionally biased region" description="Low complexity" evidence="1">
    <location>
        <begin position="40"/>
        <end position="57"/>
    </location>
</feature>
<keyword evidence="3" id="KW-1185">Reference proteome</keyword>
<evidence type="ECO:0000256" key="1">
    <source>
        <dbReference type="SAM" id="MobiDB-lite"/>
    </source>
</evidence>
<reference evidence="3" key="1">
    <citation type="journal article" date="2014" name="Proc. Natl. Acad. Sci. U.S.A.">
        <title>Extensive sampling of basidiomycete genomes demonstrates inadequacy of the white-rot/brown-rot paradigm for wood decay fungi.</title>
        <authorList>
            <person name="Riley R."/>
            <person name="Salamov A.A."/>
            <person name="Brown D.W."/>
            <person name="Nagy L.G."/>
            <person name="Floudas D."/>
            <person name="Held B.W."/>
            <person name="Levasseur A."/>
            <person name="Lombard V."/>
            <person name="Morin E."/>
            <person name="Otillar R."/>
            <person name="Lindquist E.A."/>
            <person name="Sun H."/>
            <person name="LaButti K.M."/>
            <person name="Schmutz J."/>
            <person name="Jabbour D."/>
            <person name="Luo H."/>
            <person name="Baker S.E."/>
            <person name="Pisabarro A.G."/>
            <person name="Walton J.D."/>
            <person name="Blanchette R.A."/>
            <person name="Henrissat B."/>
            <person name="Martin F."/>
            <person name="Cullen D."/>
            <person name="Hibbett D.S."/>
            <person name="Grigoriev I.V."/>
        </authorList>
    </citation>
    <scope>NUCLEOTIDE SEQUENCE [LARGE SCALE GENOMIC DNA]</scope>
    <source>
        <strain evidence="3">FD-172 SS1</strain>
    </source>
</reference>
<gene>
    <name evidence="2" type="ORF">BOTBODRAFT_508376</name>
</gene>
<proteinExistence type="predicted"/>
<feature type="region of interest" description="Disordered" evidence="1">
    <location>
        <begin position="27"/>
        <end position="57"/>
    </location>
</feature>
<evidence type="ECO:0000313" key="3">
    <source>
        <dbReference type="Proteomes" id="UP000027195"/>
    </source>
</evidence>